<keyword evidence="5" id="KW-0449">Lipoprotein</keyword>
<comment type="subcellular location">
    <subcellularLocation>
        <location evidence="1">Cell outer membrane</location>
        <topology evidence="1">Lipid-anchor</topology>
    </subcellularLocation>
</comment>
<dbReference type="InterPro" id="IPR051407">
    <property type="entry name" value="Bact_OM_lipoprot/Surf_antigen"/>
</dbReference>
<accession>A0A061JIY4</accession>
<dbReference type="EMBL" id="ARPM03000065">
    <property type="protein sequence ID" value="ETZ05369.1"/>
    <property type="molecule type" value="Genomic_DNA"/>
</dbReference>
<organism evidence="7 8">
    <name type="scientific">Holospora undulata HU1</name>
    <dbReference type="NCBI Taxonomy" id="1321371"/>
    <lineage>
        <taxon>Bacteria</taxon>
        <taxon>Pseudomonadati</taxon>
        <taxon>Pseudomonadota</taxon>
        <taxon>Alphaproteobacteria</taxon>
        <taxon>Holosporales</taxon>
        <taxon>Holosporaceae</taxon>
        <taxon>Holospora</taxon>
    </lineage>
</organism>
<protein>
    <recommendedName>
        <fullName evidence="3">17 kDa surface antigen</fullName>
    </recommendedName>
</protein>
<keyword evidence="4" id="KW-0472">Membrane</keyword>
<comment type="caution">
    <text evidence="7">The sequence shown here is derived from an EMBL/GenBank/DDBJ whole genome shotgun (WGS) entry which is preliminary data.</text>
</comment>
<dbReference type="Proteomes" id="UP000026922">
    <property type="component" value="Unassembled WGS sequence"/>
</dbReference>
<reference evidence="7 8" key="1">
    <citation type="journal article" date="2013" name="Genome Announc.">
        <title>Draft Genome Sequence of Holospora undulata Strain HU1, a Micronucleus-Specific Symbiont of the Ciliate Paramecium caudatum.</title>
        <authorList>
            <person name="Dohra H."/>
            <person name="Suzuki H."/>
            <person name="Suzuki T."/>
            <person name="Tanaka K."/>
            <person name="Fujishima M."/>
        </authorList>
    </citation>
    <scope>NUCLEOTIDE SEQUENCE [LARGE SCALE GENOMIC DNA]</scope>
    <source>
        <strain evidence="7 8">HU1</strain>
    </source>
</reference>
<comment type="similarity">
    <text evidence="2">Belongs to the rickettsiale 17 kDa surface antigen family.</text>
</comment>
<proteinExistence type="inferred from homology"/>
<evidence type="ECO:0000259" key="6">
    <source>
        <dbReference type="Pfam" id="PF05433"/>
    </source>
</evidence>
<evidence type="ECO:0000256" key="1">
    <source>
        <dbReference type="ARBA" id="ARBA00004459"/>
    </source>
</evidence>
<dbReference type="AlphaFoldDB" id="A0A061JIY4"/>
<feature type="domain" description="Glycine zipper 2TM" evidence="6">
    <location>
        <begin position="31"/>
        <end position="72"/>
    </location>
</feature>
<dbReference type="GO" id="GO:0009279">
    <property type="term" value="C:cell outer membrane"/>
    <property type="evidence" value="ECO:0007669"/>
    <property type="project" value="UniProtKB-SubCell"/>
</dbReference>
<evidence type="ECO:0000256" key="2">
    <source>
        <dbReference type="ARBA" id="ARBA00008681"/>
    </source>
</evidence>
<evidence type="ECO:0000313" key="7">
    <source>
        <dbReference type="EMBL" id="ETZ05369.1"/>
    </source>
</evidence>
<sequence length="152" mass="16094">MLIRKTVFSTLILIILSGCSPQNSPKLGQMGGLVLGGATGGFIGSTIGKGRGRVLATAVGAVLGGALGSFIGSQLDPKEQQEVKDSTVHALESGETQTWKSSKKNAKCMVRPAAIDSKGCREYKTIVMIDGKKEEAYGRACKDEFGEWRIES</sequence>
<dbReference type="InterPro" id="IPR008816">
    <property type="entry name" value="Gly_zipper_2TM_dom"/>
</dbReference>
<dbReference type="PROSITE" id="PS51257">
    <property type="entry name" value="PROKAR_LIPOPROTEIN"/>
    <property type="match status" value="1"/>
</dbReference>
<evidence type="ECO:0000256" key="3">
    <source>
        <dbReference type="ARBA" id="ARBA00015281"/>
    </source>
</evidence>
<evidence type="ECO:0000313" key="8">
    <source>
        <dbReference type="Proteomes" id="UP000026922"/>
    </source>
</evidence>
<dbReference type="PIRSF" id="PIRSF002721">
    <property type="entry name" value="Surface_antigen_Rickettsia"/>
    <property type="match status" value="1"/>
</dbReference>
<evidence type="ECO:0000256" key="4">
    <source>
        <dbReference type="ARBA" id="ARBA00023136"/>
    </source>
</evidence>
<evidence type="ECO:0000256" key="5">
    <source>
        <dbReference type="ARBA" id="ARBA00023288"/>
    </source>
</evidence>
<dbReference type="Pfam" id="PF05433">
    <property type="entry name" value="Rick_17kDa_Anti"/>
    <property type="match status" value="1"/>
</dbReference>
<dbReference type="PANTHER" id="PTHR35603:SF2">
    <property type="entry name" value="OUTER MEMBRANE LIPOPROTEIN"/>
    <property type="match status" value="1"/>
</dbReference>
<gene>
    <name evidence="7" type="ORF">K737_300199</name>
</gene>
<dbReference type="InterPro" id="IPR016364">
    <property type="entry name" value="Surface_antigen_Rickettsia"/>
</dbReference>
<keyword evidence="8" id="KW-1185">Reference proteome</keyword>
<dbReference type="PANTHER" id="PTHR35603">
    <property type="match status" value="1"/>
</dbReference>
<name>A0A061JIY4_9PROT</name>
<dbReference type="RefSeq" id="WP_006289397.1">
    <property type="nucleotide sequence ID" value="NZ_ARPM03000065.1"/>
</dbReference>